<organism evidence="2 3">
    <name type="scientific">Nitrospira defluvii</name>
    <dbReference type="NCBI Taxonomy" id="330214"/>
    <lineage>
        <taxon>Bacteria</taxon>
        <taxon>Pseudomonadati</taxon>
        <taxon>Nitrospirota</taxon>
        <taxon>Nitrospiria</taxon>
        <taxon>Nitrospirales</taxon>
        <taxon>Nitrospiraceae</taxon>
        <taxon>Nitrospira</taxon>
    </lineage>
</organism>
<dbReference type="eggNOG" id="COG4980">
    <property type="taxonomic scope" value="Bacteria"/>
</dbReference>
<sequence length="106" mass="11449">MADNQGPSSAAVLLGFLSGAALGAVAAILLAPRTGQESREMLRGYARRAEDGLRDLVGEAGERLEGAVEEGRDFIESKKTVLRDAFDAGREAMRREREHFTKGEQS</sequence>
<dbReference type="PANTHER" id="PTHR35792:SF2">
    <property type="entry name" value="GENERAL STRESS PROTEIN"/>
    <property type="match status" value="1"/>
</dbReference>
<accession>D8PH79</accession>
<dbReference type="AlphaFoldDB" id="D8PH79"/>
<dbReference type="EMBL" id="FP929003">
    <property type="protein sequence ID" value="CBK42616.1"/>
    <property type="molecule type" value="Genomic_DNA"/>
</dbReference>
<dbReference type="Proteomes" id="UP000001660">
    <property type="component" value="Chromosome"/>
</dbReference>
<keyword evidence="1" id="KW-1133">Transmembrane helix</keyword>
<reference evidence="2 3" key="1">
    <citation type="journal article" date="2010" name="Proc. Natl. Acad. Sci. U.S.A.">
        <title>A Nitrospira metagenome illuminates the physiology and evolution of globally important nitrite-oxidizing bacteria.</title>
        <authorList>
            <person name="Lucker S."/>
            <person name="Wagner M."/>
            <person name="Maixner F."/>
            <person name="Pelletier E."/>
            <person name="Koch H."/>
            <person name="Vacherie B."/>
            <person name="Rattei T."/>
            <person name="Sinninghe Damste J."/>
            <person name="Spieck E."/>
            <person name="Le Paslier D."/>
            <person name="Daims H."/>
        </authorList>
    </citation>
    <scope>NUCLEOTIDE SEQUENCE [LARGE SCALE GENOMIC DNA]</scope>
</reference>
<evidence type="ECO:0000313" key="2">
    <source>
        <dbReference type="EMBL" id="CBK42616.1"/>
    </source>
</evidence>
<dbReference type="STRING" id="330214.NIDE2916"/>
<dbReference type="HOGENOM" id="CLU_105320_5_1_0"/>
<dbReference type="OrthoDB" id="9799502at2"/>
<keyword evidence="1" id="KW-0472">Membrane</keyword>
<gene>
    <name evidence="2" type="ORF">NIDE2916</name>
</gene>
<dbReference type="PANTHER" id="PTHR35792">
    <property type="entry name" value="GENERAL STRESS PROTEIN"/>
    <property type="match status" value="1"/>
</dbReference>
<dbReference type="KEGG" id="nde:NIDE2916"/>
<evidence type="ECO:0000256" key="1">
    <source>
        <dbReference type="SAM" id="Phobius"/>
    </source>
</evidence>
<dbReference type="Pfam" id="PF12732">
    <property type="entry name" value="YtxH"/>
    <property type="match status" value="1"/>
</dbReference>
<feature type="transmembrane region" description="Helical" evidence="1">
    <location>
        <begin position="12"/>
        <end position="31"/>
    </location>
</feature>
<name>D8PH79_9BACT</name>
<protein>
    <recommendedName>
        <fullName evidence="4">YtxH domain-containing protein</fullName>
    </recommendedName>
</protein>
<evidence type="ECO:0008006" key="4">
    <source>
        <dbReference type="Google" id="ProtNLM"/>
    </source>
</evidence>
<evidence type="ECO:0000313" key="3">
    <source>
        <dbReference type="Proteomes" id="UP000001660"/>
    </source>
</evidence>
<keyword evidence="3" id="KW-1185">Reference proteome</keyword>
<proteinExistence type="predicted"/>
<keyword evidence="1" id="KW-0812">Transmembrane</keyword>
<dbReference type="InterPro" id="IPR024623">
    <property type="entry name" value="YtxH"/>
</dbReference>
<dbReference type="InterPro" id="IPR052928">
    <property type="entry name" value="Desiccation-related_membrane"/>
</dbReference>